<feature type="domain" description="GB1/RHD3-type G" evidence="8">
    <location>
        <begin position="40"/>
        <end position="277"/>
    </location>
</feature>
<evidence type="ECO:0000256" key="6">
    <source>
        <dbReference type="PROSITE-ProRule" id="PRU01052"/>
    </source>
</evidence>
<keyword evidence="10" id="KW-1185">Reference proteome</keyword>
<dbReference type="FunFam" id="1.20.1000.10:FF:000001">
    <property type="entry name" value="Guanylate binding protein 1"/>
    <property type="match status" value="2"/>
</dbReference>
<dbReference type="GO" id="GO:0045087">
    <property type="term" value="P:innate immune response"/>
    <property type="evidence" value="ECO:0007669"/>
    <property type="project" value="UniProtKB-KW"/>
</dbReference>
<evidence type="ECO:0000256" key="7">
    <source>
        <dbReference type="SAM" id="Coils"/>
    </source>
</evidence>
<dbReference type="FunFam" id="3.40.50.300:FF:000422">
    <property type="entry name" value="Guanylate-binding protein 1"/>
    <property type="match status" value="2"/>
</dbReference>
<feature type="domain" description="GB1/RHD3-type G" evidence="8">
    <location>
        <begin position="758"/>
        <end position="1022"/>
    </location>
</feature>
<dbReference type="Gene3D" id="3.40.50.300">
    <property type="entry name" value="P-loop containing nucleotide triphosphate hydrolases"/>
    <property type="match status" value="2"/>
</dbReference>
<dbReference type="CDD" id="cd16269">
    <property type="entry name" value="GBP_C"/>
    <property type="match status" value="2"/>
</dbReference>
<protein>
    <submittedName>
        <fullName evidence="9">Guanylate-binding protein 1-like</fullName>
    </submittedName>
</protein>
<dbReference type="InterPro" id="IPR027417">
    <property type="entry name" value="P-loop_NTPase"/>
</dbReference>
<dbReference type="PANTHER" id="PTHR10751">
    <property type="entry name" value="GUANYLATE BINDING PROTEIN"/>
    <property type="match status" value="1"/>
</dbReference>
<dbReference type="Proteomes" id="UP001178461">
    <property type="component" value="Chromosome 8"/>
</dbReference>
<dbReference type="InterPro" id="IPR037684">
    <property type="entry name" value="GBP_C"/>
</dbReference>
<evidence type="ECO:0000256" key="2">
    <source>
        <dbReference type="ARBA" id="ARBA00022741"/>
    </source>
</evidence>
<keyword evidence="1" id="KW-0399">Innate immunity</keyword>
<evidence type="ECO:0000256" key="1">
    <source>
        <dbReference type="ARBA" id="ARBA00022588"/>
    </source>
</evidence>
<keyword evidence="2" id="KW-0547">Nucleotide-binding</keyword>
<sequence length="1319" mass="150345">MGSPRPPSVNMEEPMCLIENNPNEQLRVNQEALKILQSIQQPVVVVAIVGLYRTGKSYLMNKLAGKKKGFSLGATIQAETMGIWMWCLPHPENPDHTLVLLDTEGLGDVEKSNIENDAWIFALSILLSSTLVYNSMGIIDQFALEKLQYVTELTKRIKVKATATKTSEDGEEENSDDFLRFFPAFVWAVRDFTLQLKLNGCPISSDAYLENALRRKKGQPEKLDLAKKCIRQYFPSRKCFVFDRPAGSRDLSELDDLSEKMLSPNFVVQAHRFRQHIYESAQPKMIEGGHLVTGILLGHLVVTYVDTISSGSIPCIENAVVALAQIENTAAVHDAITYYEAEIEKHLKLPTETTEELLKVHAQYEKEAIKVFLARAFKDDDHDYQKELGERLQSKLSELCSRNEQASLDHCQAVLLELFQDLEENFGKGTYSVAGGYLKFLDHQKEKLEQYHLLPGKGIMASKALEEFLKSKEAAAQSILQADRTLTEKEKELEVERVRAEASAREAKLHEQMKEEAIKMAQEKERSYKEHEAQLMAKMEEDRKKMQAEHEMVMNRKLEEQRRLQKEGFEQEVVTDSANPVLQAERRLLYYQPYFLPLSQHIKVKARSQRCPQTLPDIKRNRKYSCVSAKLEPRGLQAAAPLLDCLLVFLGGNPAAPLHCFPHEDAPAVRAGSASHNQVCVPGSATLFLPKLPRKDCVTRRRKRRAYRFLSVPGLLPGLVLARAQPSSMEEPMCLIENNPKEQLRVNQEALKILQSIQQPVVVVAIVGLYRTGKSYLMNKLAGKEKGGFSLGSTVQAATKGIWMWCRSHPLKPDHTLVLLDTEGLGDVEKSNPENDAWIFALSILLSSTFVYNSMHTIDQYALEKLHYVSELTEHIKVKTSARQNSNRYDEMPDDFAFFFPTFIWTVRDFTLQLKLDGCPISEDEYLEHALKLKKDAPEKQDLPKKFLRQYFPNRKCFAFECPASRKDLAVLEDLPESRLSAEFVKQTHCFCNYIYENAQAKVIQGGHLVTGTSLGSLVETYVDSIRNGCMPCIENAVVALAQIENQAAMKDALNRYEAMVDLMLSSPTEDVAEVLQVHAVCEEEAIQVFLARAFKDDDQVHQRELGRQLQEKLQELCTRNEQASSDRCLAVLMELFQEMEERISNGEYAVPGGYQRFLEDQKKVVEKYHQAPEKGVMASQALQDFLESKETAAQSILQADQTLTDKQKELEVEKARAEAARREAELQKRMQEQAEQMIREKDRSYEEHKRQLLAKMDEDRRALLAANERLLNQKLQEQRRLQQEGYQQEFLKLQSQVQSLKSQIQQQRSQKRRGCVIS</sequence>
<dbReference type="Gene3D" id="1.20.1000.10">
    <property type="entry name" value="Guanylate-binding protein, C-terminal domain"/>
    <property type="match status" value="2"/>
</dbReference>
<dbReference type="EMBL" id="OX395133">
    <property type="protein sequence ID" value="CAI5781039.1"/>
    <property type="molecule type" value="Genomic_DNA"/>
</dbReference>
<dbReference type="InterPro" id="IPR036543">
    <property type="entry name" value="Guanylate-bd_C_sf"/>
</dbReference>
<evidence type="ECO:0000313" key="10">
    <source>
        <dbReference type="Proteomes" id="UP001178461"/>
    </source>
</evidence>
<evidence type="ECO:0000256" key="5">
    <source>
        <dbReference type="ARBA" id="ARBA00023134"/>
    </source>
</evidence>
<organism evidence="9 10">
    <name type="scientific">Podarcis lilfordi</name>
    <name type="common">Lilford's wall lizard</name>
    <dbReference type="NCBI Taxonomy" id="74358"/>
    <lineage>
        <taxon>Eukaryota</taxon>
        <taxon>Metazoa</taxon>
        <taxon>Chordata</taxon>
        <taxon>Craniata</taxon>
        <taxon>Vertebrata</taxon>
        <taxon>Euteleostomi</taxon>
        <taxon>Lepidosauria</taxon>
        <taxon>Squamata</taxon>
        <taxon>Bifurcata</taxon>
        <taxon>Unidentata</taxon>
        <taxon>Episquamata</taxon>
        <taxon>Laterata</taxon>
        <taxon>Lacertibaenia</taxon>
        <taxon>Lacertidae</taxon>
        <taxon>Podarcis</taxon>
    </lineage>
</organism>
<gene>
    <name evidence="9" type="ORF">PODLI_1B005876</name>
</gene>
<evidence type="ECO:0000259" key="8">
    <source>
        <dbReference type="PROSITE" id="PS51715"/>
    </source>
</evidence>
<dbReference type="SUPFAM" id="SSF52540">
    <property type="entry name" value="P-loop containing nucleoside triphosphate hydrolases"/>
    <property type="match status" value="2"/>
</dbReference>
<keyword evidence="4" id="KW-0391">Immunity</keyword>
<dbReference type="SUPFAM" id="SSF48340">
    <property type="entry name" value="Interferon-induced guanylate-binding protein 1 (GBP1), C-terminal domain"/>
    <property type="match status" value="2"/>
</dbReference>
<dbReference type="CDD" id="cd01851">
    <property type="entry name" value="GBP"/>
    <property type="match status" value="2"/>
</dbReference>
<dbReference type="InterPro" id="IPR003191">
    <property type="entry name" value="Guanylate-bd/ATL_C"/>
</dbReference>
<name>A0AA35KNU6_9SAUR</name>
<evidence type="ECO:0000256" key="3">
    <source>
        <dbReference type="ARBA" id="ARBA00022801"/>
    </source>
</evidence>
<keyword evidence="5" id="KW-0342">GTP-binding</keyword>
<evidence type="ECO:0000256" key="4">
    <source>
        <dbReference type="ARBA" id="ARBA00022859"/>
    </source>
</evidence>
<dbReference type="InterPro" id="IPR030386">
    <property type="entry name" value="G_GB1_RHD3_dom"/>
</dbReference>
<dbReference type="GO" id="GO:0003924">
    <property type="term" value="F:GTPase activity"/>
    <property type="evidence" value="ECO:0007669"/>
    <property type="project" value="InterPro"/>
</dbReference>
<accession>A0AA35KNU6</accession>
<reference evidence="9" key="1">
    <citation type="submission" date="2022-12" db="EMBL/GenBank/DDBJ databases">
        <authorList>
            <person name="Alioto T."/>
            <person name="Alioto T."/>
            <person name="Gomez Garrido J."/>
        </authorList>
    </citation>
    <scope>NUCLEOTIDE SEQUENCE</scope>
</reference>
<feature type="coiled-coil region" evidence="7">
    <location>
        <begin position="1204"/>
        <end position="1311"/>
    </location>
</feature>
<evidence type="ECO:0000313" key="9">
    <source>
        <dbReference type="EMBL" id="CAI5781039.1"/>
    </source>
</evidence>
<keyword evidence="7" id="KW-0175">Coiled coil</keyword>
<dbReference type="InterPro" id="IPR015894">
    <property type="entry name" value="Guanylate-bd_N"/>
</dbReference>
<dbReference type="GO" id="GO:0005525">
    <property type="term" value="F:GTP binding"/>
    <property type="evidence" value="ECO:0007669"/>
    <property type="project" value="UniProtKB-KW"/>
</dbReference>
<proteinExistence type="inferred from homology"/>
<feature type="coiled-coil region" evidence="7">
    <location>
        <begin position="514"/>
        <end position="556"/>
    </location>
</feature>
<comment type="similarity">
    <text evidence="6">Belongs to the TRAFAC class dynamin-like GTPase superfamily. GB1/RHD3 GTPase family.</text>
</comment>
<keyword evidence="3" id="KW-0378">Hydrolase</keyword>
<dbReference type="PROSITE" id="PS51715">
    <property type="entry name" value="G_GB1_RHD3"/>
    <property type="match status" value="2"/>
</dbReference>
<dbReference type="Pfam" id="PF02263">
    <property type="entry name" value="GBP"/>
    <property type="match status" value="2"/>
</dbReference>
<dbReference type="Pfam" id="PF02841">
    <property type="entry name" value="GBP_C"/>
    <property type="match status" value="2"/>
</dbReference>